<name>A0ABU3Q5I3_9SPHN</name>
<dbReference type="PANTHER" id="PTHR30106">
    <property type="entry name" value="INNER MEMBRANE PROTEIN YEIH-RELATED"/>
    <property type="match status" value="1"/>
</dbReference>
<feature type="transmembrane region" description="Helical" evidence="7">
    <location>
        <begin position="134"/>
        <end position="157"/>
    </location>
</feature>
<reference evidence="8 9" key="1">
    <citation type="submission" date="2023-05" db="EMBL/GenBank/DDBJ databases">
        <authorList>
            <person name="Guo Y."/>
        </authorList>
    </citation>
    <scope>NUCLEOTIDE SEQUENCE [LARGE SCALE GENOMIC DNA]</scope>
    <source>
        <strain evidence="8 9">GR2756</strain>
    </source>
</reference>
<evidence type="ECO:0000256" key="6">
    <source>
        <dbReference type="ARBA" id="ARBA00023136"/>
    </source>
</evidence>
<keyword evidence="6 7" id="KW-0472">Membrane</keyword>
<feature type="transmembrane region" description="Helical" evidence="7">
    <location>
        <begin position="109"/>
        <end position="128"/>
    </location>
</feature>
<dbReference type="RefSeq" id="WP_315724923.1">
    <property type="nucleotide sequence ID" value="NZ_JAVUPU010000003.1"/>
</dbReference>
<comment type="similarity">
    <text evidence="2">Belongs to the UPF0324 family.</text>
</comment>
<dbReference type="Proteomes" id="UP001259572">
    <property type="component" value="Unassembled WGS sequence"/>
</dbReference>
<feature type="transmembrane region" description="Helical" evidence="7">
    <location>
        <begin position="265"/>
        <end position="283"/>
    </location>
</feature>
<keyword evidence="3" id="KW-1003">Cell membrane</keyword>
<dbReference type="PANTHER" id="PTHR30106:SF2">
    <property type="entry name" value="UPF0324 INNER MEMBRANE PROTEIN YEIH"/>
    <property type="match status" value="1"/>
</dbReference>
<evidence type="ECO:0000313" key="8">
    <source>
        <dbReference type="EMBL" id="MDT9598670.1"/>
    </source>
</evidence>
<protein>
    <submittedName>
        <fullName evidence="8">Sulfate exporter family transporter</fullName>
    </submittedName>
</protein>
<evidence type="ECO:0000256" key="7">
    <source>
        <dbReference type="SAM" id="Phobius"/>
    </source>
</evidence>
<accession>A0ABU3Q5I3</accession>
<evidence type="ECO:0000256" key="3">
    <source>
        <dbReference type="ARBA" id="ARBA00022475"/>
    </source>
</evidence>
<feature type="transmembrane region" description="Helical" evidence="7">
    <location>
        <begin position="329"/>
        <end position="349"/>
    </location>
</feature>
<feature type="transmembrane region" description="Helical" evidence="7">
    <location>
        <begin position="81"/>
        <end position="97"/>
    </location>
</feature>
<comment type="subcellular location">
    <subcellularLocation>
        <location evidence="1">Cell membrane</location>
        <topology evidence="1">Multi-pass membrane protein</topology>
    </subcellularLocation>
</comment>
<feature type="transmembrane region" description="Helical" evidence="7">
    <location>
        <begin position="355"/>
        <end position="376"/>
    </location>
</feature>
<evidence type="ECO:0000256" key="4">
    <source>
        <dbReference type="ARBA" id="ARBA00022692"/>
    </source>
</evidence>
<gene>
    <name evidence="8" type="ORF">RQX22_06885</name>
</gene>
<keyword evidence="5 7" id="KW-1133">Transmembrane helix</keyword>
<evidence type="ECO:0000256" key="5">
    <source>
        <dbReference type="ARBA" id="ARBA00022989"/>
    </source>
</evidence>
<evidence type="ECO:0000313" key="9">
    <source>
        <dbReference type="Proteomes" id="UP001259572"/>
    </source>
</evidence>
<evidence type="ECO:0000256" key="2">
    <source>
        <dbReference type="ARBA" id="ARBA00007977"/>
    </source>
</evidence>
<feature type="transmembrane region" description="Helical" evidence="7">
    <location>
        <begin position="55"/>
        <end position="75"/>
    </location>
</feature>
<dbReference type="Pfam" id="PF03601">
    <property type="entry name" value="Cons_hypoth698"/>
    <property type="match status" value="1"/>
</dbReference>
<keyword evidence="4 7" id="KW-0812">Transmembrane</keyword>
<feature type="transmembrane region" description="Helical" evidence="7">
    <location>
        <begin position="169"/>
        <end position="190"/>
    </location>
</feature>
<organism evidence="8 9">
    <name type="scientific">Sphingosinicella rhizophila</name>
    <dbReference type="NCBI Taxonomy" id="3050082"/>
    <lineage>
        <taxon>Bacteria</taxon>
        <taxon>Pseudomonadati</taxon>
        <taxon>Pseudomonadota</taxon>
        <taxon>Alphaproteobacteria</taxon>
        <taxon>Sphingomonadales</taxon>
        <taxon>Sphingosinicellaceae</taxon>
        <taxon>Sphingosinicella</taxon>
    </lineage>
</organism>
<keyword evidence="9" id="KW-1185">Reference proteome</keyword>
<feature type="transmembrane region" description="Helical" evidence="7">
    <location>
        <begin position="295"/>
        <end position="317"/>
    </location>
</feature>
<sequence>MRYDWKQGCHEAPQSNGAEAALEACAHGSRPRFRHLTARGVNYARVGATALVTHLSPLATGLLLTCTIAVAARFLGTVTPLPSVFFALVIGMAFSGLGSDQRCAAGVDVSARTILRVGVALLGLQITFGDILGLPLSTVAVTILALIATLVVGSFIARSMGGRPHGSMVSAGAVAICGASAALAIAAALPKNSVHEEEVARTVAGITILGTVAMLTLPTLGLWLGLSVDEMGLLLGGTIHEVAQAVAAGFAVSDDVGQVATLIKLLRVACLGLVVIGIAWIARGGAGPVRSKTPLLPLFLVAFVLLALISSFGLVPAPARDAAAEISRWCLLIAIAALGVRTSFAKLVAVGSGPLLAIAANSALMVGIVLAGIWLIRV</sequence>
<dbReference type="EMBL" id="JAVUPU010000003">
    <property type="protein sequence ID" value="MDT9598670.1"/>
    <property type="molecule type" value="Genomic_DNA"/>
</dbReference>
<proteinExistence type="inferred from homology"/>
<dbReference type="InterPro" id="IPR018383">
    <property type="entry name" value="UPF0324_pro"/>
</dbReference>
<comment type="caution">
    <text evidence="8">The sequence shown here is derived from an EMBL/GenBank/DDBJ whole genome shotgun (WGS) entry which is preliminary data.</text>
</comment>
<feature type="transmembrane region" description="Helical" evidence="7">
    <location>
        <begin position="202"/>
        <end position="226"/>
    </location>
</feature>
<evidence type="ECO:0000256" key="1">
    <source>
        <dbReference type="ARBA" id="ARBA00004651"/>
    </source>
</evidence>